<evidence type="ECO:0000256" key="3">
    <source>
        <dbReference type="ARBA" id="ARBA00023170"/>
    </source>
</evidence>
<evidence type="ECO:0008006" key="9">
    <source>
        <dbReference type="Google" id="ProtNLM"/>
    </source>
</evidence>
<evidence type="ECO:0000313" key="7">
    <source>
        <dbReference type="EMBL" id="KAL3046055.1"/>
    </source>
</evidence>
<feature type="transmembrane region" description="Helical" evidence="6">
    <location>
        <begin position="223"/>
        <end position="246"/>
    </location>
</feature>
<keyword evidence="3" id="KW-0675">Receptor</keyword>
<keyword evidence="6" id="KW-0472">Membrane</keyword>
<keyword evidence="5" id="KW-0807">Transducer</keyword>
<proteinExistence type="predicted"/>
<evidence type="ECO:0000256" key="1">
    <source>
        <dbReference type="ARBA" id="ARBA00004141"/>
    </source>
</evidence>
<protein>
    <recommendedName>
        <fullName evidence="9">G-protein coupled receptors family 1 profile domain-containing protein</fullName>
    </recommendedName>
</protein>
<gene>
    <name evidence="7" type="ORF">OYC64_004128</name>
</gene>
<organism evidence="7 8">
    <name type="scientific">Pagothenia borchgrevinki</name>
    <name type="common">Bald rockcod</name>
    <name type="synonym">Trematomus borchgrevinki</name>
    <dbReference type="NCBI Taxonomy" id="8213"/>
    <lineage>
        <taxon>Eukaryota</taxon>
        <taxon>Metazoa</taxon>
        <taxon>Chordata</taxon>
        <taxon>Craniata</taxon>
        <taxon>Vertebrata</taxon>
        <taxon>Euteleostomi</taxon>
        <taxon>Actinopterygii</taxon>
        <taxon>Neopterygii</taxon>
        <taxon>Teleostei</taxon>
        <taxon>Neoteleostei</taxon>
        <taxon>Acanthomorphata</taxon>
        <taxon>Eupercaria</taxon>
        <taxon>Perciformes</taxon>
        <taxon>Notothenioidei</taxon>
        <taxon>Nototheniidae</taxon>
        <taxon>Pagothenia</taxon>
    </lineage>
</organism>
<keyword evidence="2" id="KW-0297">G-protein coupled receptor</keyword>
<dbReference type="SUPFAM" id="SSF81321">
    <property type="entry name" value="Family A G protein-coupled receptor-like"/>
    <property type="match status" value="1"/>
</dbReference>
<dbReference type="Proteomes" id="UP001619887">
    <property type="component" value="Unassembled WGS sequence"/>
</dbReference>
<accession>A0ABD2FX45</accession>
<feature type="transmembrane region" description="Helical" evidence="6">
    <location>
        <begin position="151"/>
        <end position="171"/>
    </location>
</feature>
<sequence length="291" mass="32975">MALDSPSSNDSLLHQILPNEMECLISRPSSLIFLSFYITITLLILPICIFVLYLGLQRWRQRSSTSSTTSHSDIFTFHMVLIELVDYSGFTLYLYGLYTVHVIIYRVGYFVVCFTWYGRNSFHVLTCVERYLAVVHPVTYMNLKGERGVRIRNICIGCVWLIFIAVTPLNIEKPLFYFDLSLTIIALGIVFFCSMSVLCVLIRPGPGEQGGDRKIVDQSKRRAFFTIMAILAIMLVNCCANLMWFVSAVSGETICEMAVADNWLSLPSSLVLPLLFLHRAGTLTCCKKITK</sequence>
<feature type="transmembrane region" description="Helical" evidence="6">
    <location>
        <begin position="31"/>
        <end position="54"/>
    </location>
</feature>
<evidence type="ECO:0000256" key="2">
    <source>
        <dbReference type="ARBA" id="ARBA00023040"/>
    </source>
</evidence>
<dbReference type="PANTHER" id="PTHR24232">
    <property type="entry name" value="G-PROTEIN COUPLED RECEPTOR"/>
    <property type="match status" value="1"/>
</dbReference>
<dbReference type="GO" id="GO:0004930">
    <property type="term" value="F:G protein-coupled receptor activity"/>
    <property type="evidence" value="ECO:0007669"/>
    <property type="project" value="UniProtKB-KW"/>
</dbReference>
<evidence type="ECO:0000256" key="4">
    <source>
        <dbReference type="ARBA" id="ARBA00023180"/>
    </source>
</evidence>
<dbReference type="EMBL" id="JBIYXZ010002085">
    <property type="protein sequence ID" value="KAL3046055.1"/>
    <property type="molecule type" value="Genomic_DNA"/>
</dbReference>
<keyword evidence="6" id="KW-1133">Transmembrane helix</keyword>
<keyword evidence="6" id="KW-0812">Transmembrane</keyword>
<comment type="caution">
    <text evidence="7">The sequence shown here is derived from an EMBL/GenBank/DDBJ whole genome shotgun (WGS) entry which is preliminary data.</text>
</comment>
<keyword evidence="4" id="KW-0325">Glycoprotein</keyword>
<keyword evidence="8" id="KW-1185">Reference proteome</keyword>
<dbReference type="PANTHER" id="PTHR24232:SF41">
    <property type="entry name" value="LYSOPHOSPHATIDIC ACID RECEPTOR 4"/>
    <property type="match status" value="1"/>
</dbReference>
<dbReference type="Gene3D" id="1.20.1070.10">
    <property type="entry name" value="Rhodopsin 7-helix transmembrane proteins"/>
    <property type="match status" value="1"/>
</dbReference>
<dbReference type="AlphaFoldDB" id="A0ABD2FX45"/>
<feature type="transmembrane region" description="Helical" evidence="6">
    <location>
        <begin position="75"/>
        <end position="96"/>
    </location>
</feature>
<reference evidence="7 8" key="1">
    <citation type="journal article" date="2022" name="G3 (Bethesda)">
        <title>Evaluating Illumina-, Nanopore-, and PacBio-based genome assembly strategies with the bald notothen, Trematomus borchgrevinki.</title>
        <authorList>
            <person name="Rayamajhi N."/>
            <person name="Cheng C.C."/>
            <person name="Catchen J.M."/>
        </authorList>
    </citation>
    <scope>NUCLEOTIDE SEQUENCE [LARGE SCALE GENOMIC DNA]</scope>
    <source>
        <strain evidence="7">AGRC-2024</strain>
    </source>
</reference>
<name>A0ABD2FX45_PAGBO</name>
<feature type="transmembrane region" description="Helical" evidence="6">
    <location>
        <begin position="266"/>
        <end position="286"/>
    </location>
</feature>
<evidence type="ECO:0000256" key="6">
    <source>
        <dbReference type="SAM" id="Phobius"/>
    </source>
</evidence>
<dbReference type="GO" id="GO:0016020">
    <property type="term" value="C:membrane"/>
    <property type="evidence" value="ECO:0007669"/>
    <property type="project" value="UniProtKB-SubCell"/>
</dbReference>
<evidence type="ECO:0000313" key="8">
    <source>
        <dbReference type="Proteomes" id="UP001619887"/>
    </source>
</evidence>
<reference evidence="7 8" key="2">
    <citation type="journal article" date="2024" name="G3 (Bethesda)">
        <title>The genome of the cryopelagic Antarctic bald notothen, Trematomus borchgrevinki.</title>
        <authorList>
            <person name="Rayamajhi N."/>
            <person name="Rivera-Colon A.G."/>
            <person name="Minhas B.F."/>
            <person name="Cheng C.C."/>
            <person name="Catchen J.M."/>
        </authorList>
    </citation>
    <scope>NUCLEOTIDE SEQUENCE [LARGE SCALE GENOMIC DNA]</scope>
    <source>
        <strain evidence="7">AGRC-2024</strain>
    </source>
</reference>
<evidence type="ECO:0000256" key="5">
    <source>
        <dbReference type="ARBA" id="ARBA00023224"/>
    </source>
</evidence>
<feature type="transmembrane region" description="Helical" evidence="6">
    <location>
        <begin position="177"/>
        <end position="202"/>
    </location>
</feature>
<comment type="subcellular location">
    <subcellularLocation>
        <location evidence="1">Membrane</location>
        <topology evidence="1">Multi-pass membrane protein</topology>
    </subcellularLocation>
</comment>
<feature type="transmembrane region" description="Helical" evidence="6">
    <location>
        <begin position="102"/>
        <end position="118"/>
    </location>
</feature>